<accession>A0A822ZMT2</accession>
<sequence length="101" mass="11346">MLDDDMFGGNDEDKVLMGFLDESKDQVMSESSILLSPQWLYVKTSETKTGPSSPSGESENWQLEEANCTPLFFSFFWGHVIMRGEERNAGASNQLKICSLQ</sequence>
<dbReference type="PANTHER" id="PTHR46992:SF1">
    <property type="entry name" value="GYF DOMAIN-CONTAINING PROTEIN"/>
    <property type="match status" value="1"/>
</dbReference>
<dbReference type="PANTHER" id="PTHR46992">
    <property type="entry name" value="GYF DOMAIN-CONTAINING PROTEIN"/>
    <property type="match status" value="1"/>
</dbReference>
<organism evidence="1 2">
    <name type="scientific">Nelumbo nucifera</name>
    <name type="common">Sacred lotus</name>
    <dbReference type="NCBI Taxonomy" id="4432"/>
    <lineage>
        <taxon>Eukaryota</taxon>
        <taxon>Viridiplantae</taxon>
        <taxon>Streptophyta</taxon>
        <taxon>Embryophyta</taxon>
        <taxon>Tracheophyta</taxon>
        <taxon>Spermatophyta</taxon>
        <taxon>Magnoliopsida</taxon>
        <taxon>Proteales</taxon>
        <taxon>Nelumbonaceae</taxon>
        <taxon>Nelumbo</taxon>
    </lineage>
</organism>
<proteinExistence type="predicted"/>
<evidence type="ECO:0000313" key="1">
    <source>
        <dbReference type="EMBL" id="DAD47324.1"/>
    </source>
</evidence>
<name>A0A822ZMT2_NELNU</name>
<dbReference type="AlphaFoldDB" id="A0A822ZMT2"/>
<gene>
    <name evidence="1" type="ORF">HUJ06_017261</name>
</gene>
<protein>
    <submittedName>
        <fullName evidence="1">Uncharacterized protein</fullName>
    </submittedName>
</protein>
<dbReference type="Proteomes" id="UP000607653">
    <property type="component" value="Unassembled WGS sequence"/>
</dbReference>
<dbReference type="EMBL" id="DUZY01000008">
    <property type="protein sequence ID" value="DAD47324.1"/>
    <property type="molecule type" value="Genomic_DNA"/>
</dbReference>
<evidence type="ECO:0000313" key="2">
    <source>
        <dbReference type="Proteomes" id="UP000607653"/>
    </source>
</evidence>
<reference evidence="1 2" key="1">
    <citation type="journal article" date="2020" name="Mol. Biol. Evol.">
        <title>Distinct Expression and Methylation Patterns for Genes with Different Fates following a Single Whole-Genome Duplication in Flowering Plants.</title>
        <authorList>
            <person name="Shi T."/>
            <person name="Rahmani R.S."/>
            <person name="Gugger P.F."/>
            <person name="Wang M."/>
            <person name="Li H."/>
            <person name="Zhang Y."/>
            <person name="Li Z."/>
            <person name="Wang Q."/>
            <person name="Van de Peer Y."/>
            <person name="Marchal K."/>
            <person name="Chen J."/>
        </authorList>
    </citation>
    <scope>NUCLEOTIDE SEQUENCE [LARGE SCALE GENOMIC DNA]</scope>
    <source>
        <tissue evidence="1">Leaf</tissue>
    </source>
</reference>
<comment type="caution">
    <text evidence="1">The sequence shown here is derived from an EMBL/GenBank/DDBJ whole genome shotgun (WGS) entry which is preliminary data.</text>
</comment>
<keyword evidence="2" id="KW-1185">Reference proteome</keyword>